<dbReference type="Gene3D" id="1.10.1000.11">
    <property type="entry name" value="Arf Nucleotide-binding Site Opener,domain 2"/>
    <property type="match status" value="1"/>
</dbReference>
<organism evidence="3 4">
    <name type="scientific">Mixia osmundae (strain CBS 9802 / IAM 14324 / JCM 22182 / KY 12970)</name>
    <dbReference type="NCBI Taxonomy" id="764103"/>
    <lineage>
        <taxon>Eukaryota</taxon>
        <taxon>Fungi</taxon>
        <taxon>Dikarya</taxon>
        <taxon>Basidiomycota</taxon>
        <taxon>Pucciniomycotina</taxon>
        <taxon>Mixiomycetes</taxon>
        <taxon>Mixiales</taxon>
        <taxon>Mixiaceae</taxon>
        <taxon>Mixia</taxon>
    </lineage>
</organism>
<feature type="compositionally biased region" description="Basic and acidic residues" evidence="1">
    <location>
        <begin position="280"/>
        <end position="301"/>
    </location>
</feature>
<comment type="caution">
    <text evidence="3">The sequence shown here is derived from an EMBL/GenBank/DDBJ whole genome shotgun (WGS) entry which is preliminary data.</text>
</comment>
<dbReference type="AlphaFoldDB" id="G7DUH5"/>
<dbReference type="Pfam" id="PF01369">
    <property type="entry name" value="Sec7"/>
    <property type="match status" value="1"/>
</dbReference>
<feature type="compositionally biased region" description="Low complexity" evidence="1">
    <location>
        <begin position="1"/>
        <end position="10"/>
    </location>
</feature>
<dbReference type="Gene3D" id="2.30.29.30">
    <property type="entry name" value="Pleckstrin-homology domain (PH domain)/Phosphotyrosine-binding domain (PTB)"/>
    <property type="match status" value="1"/>
</dbReference>
<dbReference type="SUPFAM" id="SSF50729">
    <property type="entry name" value="PH domain-like"/>
    <property type="match status" value="1"/>
</dbReference>
<feature type="region of interest" description="Disordered" evidence="1">
    <location>
        <begin position="270"/>
        <end position="324"/>
    </location>
</feature>
<reference evidence="3 4" key="2">
    <citation type="journal article" date="2012" name="Open Biol.">
        <title>Characteristics of nucleosomes and linker DNA regions on the genome of the basidiomycete Mixia osmundae revealed by mono- and dinucleosome mapping.</title>
        <authorList>
            <person name="Nishida H."/>
            <person name="Kondo S."/>
            <person name="Matsumoto T."/>
            <person name="Suzuki Y."/>
            <person name="Yoshikawa H."/>
            <person name="Taylor T.D."/>
            <person name="Sugiyama J."/>
        </authorList>
    </citation>
    <scope>NUCLEOTIDE SEQUENCE [LARGE SCALE GENOMIC DNA]</scope>
    <source>
        <strain evidence="4">CBS 9802 / IAM 14324 / JCM 22182 / KY 12970</strain>
    </source>
</reference>
<dbReference type="Proteomes" id="UP000009131">
    <property type="component" value="Unassembled WGS sequence"/>
</dbReference>
<dbReference type="PANTHER" id="PTHR10663:SF405">
    <property type="entry name" value="ARF GUANINE NUCLEOTIDE EXCHANGE FACTOR SYT1"/>
    <property type="match status" value="1"/>
</dbReference>
<dbReference type="OrthoDB" id="430364at2759"/>
<dbReference type="PANTHER" id="PTHR10663">
    <property type="entry name" value="GUANYL-NUCLEOTIDE EXCHANGE FACTOR"/>
    <property type="match status" value="1"/>
</dbReference>
<reference evidence="3 4" key="1">
    <citation type="journal article" date="2011" name="J. Gen. Appl. Microbiol.">
        <title>Draft genome sequencing of the enigmatic basidiomycete Mixia osmundae.</title>
        <authorList>
            <person name="Nishida H."/>
            <person name="Nagatsuka Y."/>
            <person name="Sugiyama J."/>
        </authorList>
    </citation>
    <scope>NUCLEOTIDE SEQUENCE [LARGE SCALE GENOMIC DNA]</scope>
    <source>
        <strain evidence="4">CBS 9802 / IAM 14324 / JCM 22182 / KY 12970</strain>
    </source>
</reference>
<dbReference type="HOGENOM" id="CLU_311921_0_0_1"/>
<dbReference type="PROSITE" id="PS50190">
    <property type="entry name" value="SEC7"/>
    <property type="match status" value="1"/>
</dbReference>
<feature type="region of interest" description="Disordered" evidence="1">
    <location>
        <begin position="92"/>
        <end position="124"/>
    </location>
</feature>
<proteinExistence type="predicted"/>
<evidence type="ECO:0000259" key="2">
    <source>
        <dbReference type="PROSITE" id="PS50190"/>
    </source>
</evidence>
<accession>G7DUH5</accession>
<name>G7DUH5_MIXOS</name>
<protein>
    <recommendedName>
        <fullName evidence="2">SEC7 domain-containing protein</fullName>
    </recommendedName>
</protein>
<sequence length="941" mass="103477">MASSSSLSVSADPGTQRADAIRSLARATSQRSLAGRTRNNFPQEPGIMSTPSSSPITGDHGQNERADHRRGVSEERSVARMHLMRTLPIRSTDAVPNPQVDTVQARTRRSRSGSMPLDPRPNTASEINECGRDLETLADRPSSVEPTQGLRPFFTRSTESMRSYRTAKGSDGTLSRRCSLDERNERGLLPLLTAAKASSHLVSPTELIGRQPSPLGSHGYIDPRESFVSSIVSTADGGRSDRDRESAIAKLDAEDSFEYEHLMLAGRASHLAQTSPPDSHAIHNDEAHSNDGADEDRHASKEQASIASTAPVRQQTQSQPSNQAREAVLNRLKLLTHRALPDREKIGRIDLSKPKRTLQLHSGALQVVNANVVKDRYLLLFDDLLVIAKPDIRRHADSGMPLFPTLDTVFAVKSIVEVDRIRITAQREDDVSEDLQPGKRQHPMILSFIERFAEDPALAVKTLVQKGGLASDAPTIANLLFRTPELSRTQLGTYLSHRESRQILRSYVDRFHFAGIQLDDALRLIMSTLRLPNDVNAAEQLLHVFAARWAAANPSLGDSKLVGRFVIAIMELNDALHSGKYDFEGTGCLFSFPNEAITRDDFVAAFRGTDAQFRASNDMLDRVYSSIKAERMISASDNSAYANAPDLPAILTPARLPSRLHYQQASQVFQISIPDPDPEFSIKLLAQDLTFEPAVLTFATSSTASFRVTGTTVGRATMLLLKSGNNAPFYHGLPVSKTFVVERAFMRHIFQVAFINHLGIKRKYMFSMGTAEARSQWLDGLSRCASSPSMIYTDAALSLAAHRVALQVLRDSLIMPDPIQSLRGSSRAMTIGMSHQTSSSPTMDNRFDMSRKPSQPLSKLTRSPSFSLLYSYGAGAVEQLGSMNFASTNIPPPDTAASDNVSPAFARQHTGHELVQILQQNSLLPVVLGFMRKMLPETDDK</sequence>
<dbReference type="InterPro" id="IPR035999">
    <property type="entry name" value="Sec7_dom_sf"/>
</dbReference>
<dbReference type="GO" id="GO:0005085">
    <property type="term" value="F:guanyl-nucleotide exchange factor activity"/>
    <property type="evidence" value="ECO:0007669"/>
    <property type="project" value="InterPro"/>
</dbReference>
<feature type="domain" description="SEC7" evidence="2">
    <location>
        <begin position="434"/>
        <end position="630"/>
    </location>
</feature>
<keyword evidence="4" id="KW-1185">Reference proteome</keyword>
<evidence type="ECO:0000313" key="3">
    <source>
        <dbReference type="EMBL" id="GAA94235.1"/>
    </source>
</evidence>
<dbReference type="RefSeq" id="XP_014569665.1">
    <property type="nucleotide sequence ID" value="XM_014714179.1"/>
</dbReference>
<evidence type="ECO:0000313" key="4">
    <source>
        <dbReference type="Proteomes" id="UP000009131"/>
    </source>
</evidence>
<feature type="compositionally biased region" description="Basic and acidic residues" evidence="1">
    <location>
        <begin position="61"/>
        <end position="75"/>
    </location>
</feature>
<dbReference type="eggNOG" id="KOG0928">
    <property type="taxonomic scope" value="Eukaryota"/>
</dbReference>
<feature type="compositionally biased region" description="Polar residues" evidence="1">
    <location>
        <begin position="302"/>
        <end position="324"/>
    </location>
</feature>
<dbReference type="InParanoid" id="G7DUH5"/>
<dbReference type="STRING" id="764103.G7DUH5"/>
<dbReference type="Gene3D" id="1.10.220.20">
    <property type="match status" value="1"/>
</dbReference>
<dbReference type="InterPro" id="IPR000904">
    <property type="entry name" value="Sec7_dom"/>
</dbReference>
<dbReference type="SUPFAM" id="SSF48425">
    <property type="entry name" value="Sec7 domain"/>
    <property type="match status" value="1"/>
</dbReference>
<gene>
    <name evidence="3" type="primary">Mo00884</name>
    <name evidence="3" type="ORF">E5Q_00884</name>
</gene>
<feature type="region of interest" description="Disordered" evidence="1">
    <location>
        <begin position="1"/>
        <end position="75"/>
    </location>
</feature>
<dbReference type="InterPro" id="IPR011993">
    <property type="entry name" value="PH-like_dom_sf"/>
</dbReference>
<dbReference type="EMBL" id="BABT02000028">
    <property type="protein sequence ID" value="GAA94235.1"/>
    <property type="molecule type" value="Genomic_DNA"/>
</dbReference>
<evidence type="ECO:0000256" key="1">
    <source>
        <dbReference type="SAM" id="MobiDB-lite"/>
    </source>
</evidence>
<dbReference type="SMART" id="SM00222">
    <property type="entry name" value="Sec7"/>
    <property type="match status" value="1"/>
</dbReference>
<dbReference type="InterPro" id="IPR023394">
    <property type="entry name" value="Sec7_C_sf"/>
</dbReference>
<feature type="compositionally biased region" description="Polar residues" evidence="1">
    <location>
        <begin position="26"/>
        <end position="42"/>
    </location>
</feature>
<dbReference type="GO" id="GO:0032012">
    <property type="term" value="P:regulation of ARF protein signal transduction"/>
    <property type="evidence" value="ECO:0007669"/>
    <property type="project" value="InterPro"/>
</dbReference>